<dbReference type="RefSeq" id="XP_044562115.1">
    <property type="nucleotide sequence ID" value="XM_044706693.1"/>
</dbReference>
<organism evidence="2 3">
    <name type="scientific">Naegleria fowleri</name>
    <name type="common">Brain eating amoeba</name>
    <dbReference type="NCBI Taxonomy" id="5763"/>
    <lineage>
        <taxon>Eukaryota</taxon>
        <taxon>Discoba</taxon>
        <taxon>Heterolobosea</taxon>
        <taxon>Tetramitia</taxon>
        <taxon>Eutetramitia</taxon>
        <taxon>Vahlkampfiidae</taxon>
        <taxon>Naegleria</taxon>
    </lineage>
</organism>
<dbReference type="AlphaFoldDB" id="A0A6A5BRT2"/>
<dbReference type="VEuPathDB" id="AmoebaDB:NfTy_071660"/>
<keyword evidence="3" id="KW-1185">Reference proteome</keyword>
<evidence type="ECO:0000313" key="3">
    <source>
        <dbReference type="Proteomes" id="UP000444721"/>
    </source>
</evidence>
<reference evidence="2 3" key="1">
    <citation type="journal article" date="2019" name="Sci. Rep.">
        <title>Nanopore sequencing improves the draft genome of the human pathogenic amoeba Naegleria fowleri.</title>
        <authorList>
            <person name="Liechti N."/>
            <person name="Schurch N."/>
            <person name="Bruggmann R."/>
            <person name="Wittwer M."/>
        </authorList>
    </citation>
    <scope>NUCLEOTIDE SEQUENCE [LARGE SCALE GENOMIC DNA]</scope>
    <source>
        <strain evidence="2 3">ATCC 30894</strain>
    </source>
</reference>
<accession>A0A6A5BRT2</accession>
<dbReference type="VEuPathDB" id="AmoebaDB:FDP41_003394"/>
<feature type="region of interest" description="Disordered" evidence="1">
    <location>
        <begin position="1"/>
        <end position="21"/>
    </location>
</feature>
<protein>
    <submittedName>
        <fullName evidence="2">Uncharacterized protein</fullName>
    </submittedName>
</protein>
<dbReference type="OrthoDB" id="10626714at2759"/>
<dbReference type="Proteomes" id="UP000444721">
    <property type="component" value="Unassembled WGS sequence"/>
</dbReference>
<evidence type="ECO:0000256" key="1">
    <source>
        <dbReference type="SAM" id="MobiDB-lite"/>
    </source>
</evidence>
<proteinExistence type="predicted"/>
<evidence type="ECO:0000313" key="2">
    <source>
        <dbReference type="EMBL" id="KAF0977402.1"/>
    </source>
</evidence>
<comment type="caution">
    <text evidence="2">The sequence shown here is derived from an EMBL/GenBank/DDBJ whole genome shotgun (WGS) entry which is preliminary data.</text>
</comment>
<dbReference type="GeneID" id="68110612"/>
<sequence length="363" mass="42289">MAEQSSCPESHHNYSSPVEDSKSCNCFFSWSKANHRMYLRNELKKAFGGDEHVPFQMVSQDKSVVTVCHVGKMLTKIILNHSPFSLSDSKISCSISTSEQLQMQQHTSFGKYQNIINELRTCWRKRHQHRPFKHVISWITNFIQMHHTKEAMLPIYSLFHNEETPQLRVPKNSLILPNSNKIRIFIGFSKEDVLKHVRNIVLIALHSLLSSQTHTIHLLLVEEKWMYWIKLEFKKSLKKALVNLIKYDLNQLEHLCALFVELWKLMDSVKPAEVDSEDCPRFEQFSHLCSERNAVGDTTCENHKSKARTLTKNKQQLLKRTRDILQTIPLLQLYSCGSNGNVQKTSPHEMECISSRVEERFVK</sequence>
<dbReference type="EMBL" id="VFQX01000034">
    <property type="protein sequence ID" value="KAF0977402.1"/>
    <property type="molecule type" value="Genomic_DNA"/>
</dbReference>
<gene>
    <name evidence="2" type="ORF">FDP41_003394</name>
</gene>
<name>A0A6A5BRT2_NAEFO</name>